<comment type="caution">
    <text evidence="3">The sequence shown here is derived from an EMBL/GenBank/DDBJ whole genome shotgun (WGS) entry which is preliminary data.</text>
</comment>
<sequence length="257" mass="28649">MAGYLNHTEGFNQLLKDVHDSVKEDVKKEIHHDVKKYIKKEARVKVMQSSEDMAYKLGQDMDVIVKDLKNDVDLKLTVAKVDMGVRTLQKLDALNKENAELKKQLDILIQLHNDALPPHAQDEQDEPMSSRPKIRVTFDDARDYHDDWKRDGCKPTLTNFAAEKLLAGIPPSGWRLTTLEEDDAQYARFLETQKSVKAALIAARKARLAAEASKPKRGAKRAAGGPSLGEETEAGGKKASKRPRGLEEAGDDGDEVP</sequence>
<proteinExistence type="predicted"/>
<evidence type="ECO:0000313" key="3">
    <source>
        <dbReference type="EMBL" id="KAF2104002.1"/>
    </source>
</evidence>
<evidence type="ECO:0000313" key="4">
    <source>
        <dbReference type="Proteomes" id="UP000799772"/>
    </source>
</evidence>
<feature type="region of interest" description="Disordered" evidence="2">
    <location>
        <begin position="207"/>
        <end position="257"/>
    </location>
</feature>
<feature type="coiled-coil region" evidence="1">
    <location>
        <begin position="84"/>
        <end position="111"/>
    </location>
</feature>
<evidence type="ECO:0000256" key="1">
    <source>
        <dbReference type="SAM" id="Coils"/>
    </source>
</evidence>
<evidence type="ECO:0000256" key="2">
    <source>
        <dbReference type="SAM" id="MobiDB-lite"/>
    </source>
</evidence>
<accession>A0A9P4IQ40</accession>
<dbReference type="Proteomes" id="UP000799772">
    <property type="component" value="Unassembled WGS sequence"/>
</dbReference>
<protein>
    <submittedName>
        <fullName evidence="3">Uncharacterized protein</fullName>
    </submittedName>
</protein>
<name>A0A9P4IQ40_9PEZI</name>
<keyword evidence="1" id="KW-0175">Coiled coil</keyword>
<feature type="compositionally biased region" description="Acidic residues" evidence="2">
    <location>
        <begin position="248"/>
        <end position="257"/>
    </location>
</feature>
<reference evidence="3" key="1">
    <citation type="journal article" date="2020" name="Stud. Mycol.">
        <title>101 Dothideomycetes genomes: a test case for predicting lifestyles and emergence of pathogens.</title>
        <authorList>
            <person name="Haridas S."/>
            <person name="Albert R."/>
            <person name="Binder M."/>
            <person name="Bloem J."/>
            <person name="Labutti K."/>
            <person name="Salamov A."/>
            <person name="Andreopoulos B."/>
            <person name="Baker S."/>
            <person name="Barry K."/>
            <person name="Bills G."/>
            <person name="Bluhm B."/>
            <person name="Cannon C."/>
            <person name="Castanera R."/>
            <person name="Culley D."/>
            <person name="Daum C."/>
            <person name="Ezra D."/>
            <person name="Gonzalez J."/>
            <person name="Henrissat B."/>
            <person name="Kuo A."/>
            <person name="Liang C."/>
            <person name="Lipzen A."/>
            <person name="Lutzoni F."/>
            <person name="Magnuson J."/>
            <person name="Mondo S."/>
            <person name="Nolan M."/>
            <person name="Ohm R."/>
            <person name="Pangilinan J."/>
            <person name="Park H.-J."/>
            <person name="Ramirez L."/>
            <person name="Alfaro M."/>
            <person name="Sun H."/>
            <person name="Tritt A."/>
            <person name="Yoshinaga Y."/>
            <person name="Zwiers L.-H."/>
            <person name="Turgeon B."/>
            <person name="Goodwin S."/>
            <person name="Spatafora J."/>
            <person name="Crous P."/>
            <person name="Grigoriev I."/>
        </authorList>
    </citation>
    <scope>NUCLEOTIDE SEQUENCE</scope>
    <source>
        <strain evidence="3">CBS 133067</strain>
    </source>
</reference>
<organism evidence="3 4">
    <name type="scientific">Rhizodiscina lignyota</name>
    <dbReference type="NCBI Taxonomy" id="1504668"/>
    <lineage>
        <taxon>Eukaryota</taxon>
        <taxon>Fungi</taxon>
        <taxon>Dikarya</taxon>
        <taxon>Ascomycota</taxon>
        <taxon>Pezizomycotina</taxon>
        <taxon>Dothideomycetes</taxon>
        <taxon>Pleosporomycetidae</taxon>
        <taxon>Aulographales</taxon>
        <taxon>Rhizodiscinaceae</taxon>
        <taxon>Rhizodiscina</taxon>
    </lineage>
</organism>
<keyword evidence="4" id="KW-1185">Reference proteome</keyword>
<dbReference type="AlphaFoldDB" id="A0A9P4IQ40"/>
<gene>
    <name evidence="3" type="ORF">NA57DRAFT_50854</name>
</gene>
<dbReference type="EMBL" id="ML978121">
    <property type="protein sequence ID" value="KAF2104002.1"/>
    <property type="molecule type" value="Genomic_DNA"/>
</dbReference>